<dbReference type="PANTHER" id="PTHR30086:SF14">
    <property type="entry name" value="HOMOSERINE_HOMOSERINE LACTONE EFFLUX PROTEIN"/>
    <property type="match status" value="1"/>
</dbReference>
<evidence type="ECO:0000256" key="3">
    <source>
        <dbReference type="ARBA" id="ARBA00022475"/>
    </source>
</evidence>
<feature type="transmembrane region" description="Helical" evidence="7">
    <location>
        <begin position="111"/>
        <end position="132"/>
    </location>
</feature>
<comment type="similarity">
    <text evidence="2">Belongs to the Rht family.</text>
</comment>
<evidence type="ECO:0000313" key="9">
    <source>
        <dbReference type="Proteomes" id="UP000266305"/>
    </source>
</evidence>
<feature type="transmembrane region" description="Helical" evidence="7">
    <location>
        <begin position="66"/>
        <end position="87"/>
    </location>
</feature>
<organism evidence="8 9">
    <name type="scientific">Cereibacter sphaeroides</name>
    <name type="common">Rhodobacter sphaeroides</name>
    <dbReference type="NCBI Taxonomy" id="1063"/>
    <lineage>
        <taxon>Bacteria</taxon>
        <taxon>Pseudomonadati</taxon>
        <taxon>Pseudomonadota</taxon>
        <taxon>Alphaproteobacteria</taxon>
        <taxon>Rhodobacterales</taxon>
        <taxon>Paracoccaceae</taxon>
        <taxon>Cereibacter</taxon>
    </lineage>
</organism>
<evidence type="ECO:0000256" key="4">
    <source>
        <dbReference type="ARBA" id="ARBA00022692"/>
    </source>
</evidence>
<keyword evidence="6 7" id="KW-0472">Membrane</keyword>
<feature type="transmembrane region" description="Helical" evidence="7">
    <location>
        <begin position="144"/>
        <end position="167"/>
    </location>
</feature>
<feature type="transmembrane region" description="Helical" evidence="7">
    <location>
        <begin position="36"/>
        <end position="60"/>
    </location>
</feature>
<keyword evidence="4 7" id="KW-0812">Transmembrane</keyword>
<evidence type="ECO:0000256" key="6">
    <source>
        <dbReference type="ARBA" id="ARBA00023136"/>
    </source>
</evidence>
<dbReference type="AlphaFoldDB" id="A0AAX1UPW8"/>
<evidence type="ECO:0000256" key="5">
    <source>
        <dbReference type="ARBA" id="ARBA00022989"/>
    </source>
</evidence>
<keyword evidence="3" id="KW-1003">Cell membrane</keyword>
<feature type="transmembrane region" description="Helical" evidence="7">
    <location>
        <begin position="6"/>
        <end position="24"/>
    </location>
</feature>
<dbReference type="Pfam" id="PF01810">
    <property type="entry name" value="LysE"/>
    <property type="match status" value="1"/>
</dbReference>
<accession>A0AAX1UPW8</accession>
<comment type="caution">
    <text evidence="8">The sequence shown here is derived from an EMBL/GenBank/DDBJ whole genome shotgun (WGS) entry which is preliminary data.</text>
</comment>
<reference evidence="8 9" key="1">
    <citation type="submission" date="2018-08" db="EMBL/GenBank/DDBJ databases">
        <title>Draft genome sequence of Rhodobacter sphaeroides FY.</title>
        <authorList>
            <person name="Rayyan A."/>
            <person name="Meyer T.E."/>
            <person name="Kyndt J.A."/>
        </authorList>
    </citation>
    <scope>NUCLEOTIDE SEQUENCE [LARGE SCALE GENOMIC DNA]</scope>
    <source>
        <strain evidence="8 9">FY</strain>
    </source>
</reference>
<evidence type="ECO:0000256" key="1">
    <source>
        <dbReference type="ARBA" id="ARBA00004651"/>
    </source>
</evidence>
<dbReference type="PIRSF" id="PIRSF006324">
    <property type="entry name" value="LeuE"/>
    <property type="match status" value="1"/>
</dbReference>
<gene>
    <name evidence="8" type="ORF">D1114_03485</name>
</gene>
<dbReference type="PANTHER" id="PTHR30086">
    <property type="entry name" value="ARGININE EXPORTER PROTEIN ARGO"/>
    <property type="match status" value="1"/>
</dbReference>
<keyword evidence="5 7" id="KW-1133">Transmembrane helix</keyword>
<dbReference type="RefSeq" id="WP_002722407.1">
    <property type="nucleotide sequence ID" value="NZ_CP033434.1"/>
</dbReference>
<protein>
    <submittedName>
        <fullName evidence="8">LysE family translocator</fullName>
    </submittedName>
</protein>
<comment type="subcellular location">
    <subcellularLocation>
        <location evidence="1">Cell membrane</location>
        <topology evidence="1">Multi-pass membrane protein</topology>
    </subcellularLocation>
</comment>
<name>A0AAX1UPW8_CERSP</name>
<sequence length="202" mass="21037">MSPEFLLTAFIVCAAPGIGVLYTLSATLGGGIRAGLLAVLGCTLATGVHLVAAMAGLAAVLHASAVLFQGLKIAGVAYLLWMAWATLQEHGGLRLEAAAPEPAARIVRRGILLNLLNPKLPLFFMAFLPQFIPAGSPEAPRLLIELGLGFTAMTAATFLGYVALAALSRGAVLSSPRLVTWLRRLFAASFAGLGARLAFERT</sequence>
<dbReference type="InterPro" id="IPR001123">
    <property type="entry name" value="LeuE-type"/>
</dbReference>
<dbReference type="GO" id="GO:0005886">
    <property type="term" value="C:plasma membrane"/>
    <property type="evidence" value="ECO:0007669"/>
    <property type="project" value="UniProtKB-SubCell"/>
</dbReference>
<dbReference type="GO" id="GO:0042970">
    <property type="term" value="F:homoserine transmembrane transporter activity"/>
    <property type="evidence" value="ECO:0007669"/>
    <property type="project" value="TreeGrafter"/>
</dbReference>
<dbReference type="Proteomes" id="UP000266305">
    <property type="component" value="Unassembled WGS sequence"/>
</dbReference>
<dbReference type="EMBL" id="QWGP01000003">
    <property type="protein sequence ID" value="RHZ97390.1"/>
    <property type="molecule type" value="Genomic_DNA"/>
</dbReference>
<proteinExistence type="inferred from homology"/>
<evidence type="ECO:0000256" key="2">
    <source>
        <dbReference type="ARBA" id="ARBA00007928"/>
    </source>
</evidence>
<evidence type="ECO:0000256" key="7">
    <source>
        <dbReference type="SAM" id="Phobius"/>
    </source>
</evidence>
<evidence type="ECO:0000313" key="8">
    <source>
        <dbReference type="EMBL" id="RHZ97390.1"/>
    </source>
</evidence>